<evidence type="ECO:0000313" key="3">
    <source>
        <dbReference type="EMBL" id="SDL74873.1"/>
    </source>
</evidence>
<dbReference type="GO" id="GO:0006417">
    <property type="term" value="P:regulation of translation"/>
    <property type="evidence" value="ECO:0007669"/>
    <property type="project" value="TreeGrafter"/>
</dbReference>
<dbReference type="OrthoDB" id="5298046at2"/>
<keyword evidence="4" id="KW-1185">Reference proteome</keyword>
<protein>
    <submittedName>
        <fullName evidence="3">Anti-sigma-K factor RskA</fullName>
    </submittedName>
</protein>
<dbReference type="Pfam" id="PF10099">
    <property type="entry name" value="RskA_C"/>
    <property type="match status" value="1"/>
</dbReference>
<dbReference type="GO" id="GO:0016989">
    <property type="term" value="F:sigma factor antagonist activity"/>
    <property type="evidence" value="ECO:0007669"/>
    <property type="project" value="TreeGrafter"/>
</dbReference>
<organism evidence="3 4">
    <name type="scientific">Franzmannia pantelleriensis</name>
    <dbReference type="NCBI Taxonomy" id="48727"/>
    <lineage>
        <taxon>Bacteria</taxon>
        <taxon>Pseudomonadati</taxon>
        <taxon>Pseudomonadota</taxon>
        <taxon>Gammaproteobacteria</taxon>
        <taxon>Oceanospirillales</taxon>
        <taxon>Halomonadaceae</taxon>
        <taxon>Franzmannia</taxon>
    </lineage>
</organism>
<evidence type="ECO:0000313" key="4">
    <source>
        <dbReference type="Proteomes" id="UP000199107"/>
    </source>
</evidence>
<dbReference type="EMBL" id="FNGH01000006">
    <property type="protein sequence ID" value="SDL74873.1"/>
    <property type="molecule type" value="Genomic_DNA"/>
</dbReference>
<dbReference type="RefSeq" id="WP_089658334.1">
    <property type="nucleotide sequence ID" value="NZ_FNGH01000006.1"/>
</dbReference>
<proteinExistence type="predicted"/>
<dbReference type="Proteomes" id="UP000199107">
    <property type="component" value="Unassembled WGS sequence"/>
</dbReference>
<dbReference type="STRING" id="48727.SAMN05192555_106260"/>
<sequence length="238" mass="26067">MSDDWELSDPDERHLAAGEYALGTLDAEQKARFEALLAVSHDLQNDVALWQEHLQLFNEQLDPHLPPAEVWRRIANATGVAPRPWWQSLGIWRTASATFAIAALALGLLWTQSEDVVPRFDDGQAVYVVLDEQRTPGWIISASDAGELYVQAVQPTQVGEQQTGELWLIADETPISLGLLPNQGRHTLAPSEELRELLMTADLAVSVEPEGGAPEGQPTGPIIDSGRMTPVRGGTFSF</sequence>
<dbReference type="PANTHER" id="PTHR37461">
    <property type="entry name" value="ANTI-SIGMA-K FACTOR RSKA"/>
    <property type="match status" value="1"/>
</dbReference>
<evidence type="ECO:0000256" key="1">
    <source>
        <dbReference type="SAM" id="MobiDB-lite"/>
    </source>
</evidence>
<evidence type="ECO:0000259" key="2">
    <source>
        <dbReference type="Pfam" id="PF10099"/>
    </source>
</evidence>
<reference evidence="4" key="1">
    <citation type="submission" date="2016-10" db="EMBL/GenBank/DDBJ databases">
        <authorList>
            <person name="Varghese N."/>
            <person name="Submissions S."/>
        </authorList>
    </citation>
    <scope>NUCLEOTIDE SEQUENCE [LARGE SCALE GENOMIC DNA]</scope>
    <source>
        <strain evidence="4">AAP</strain>
    </source>
</reference>
<dbReference type="InterPro" id="IPR018764">
    <property type="entry name" value="RskA_C"/>
</dbReference>
<feature type="region of interest" description="Disordered" evidence="1">
    <location>
        <begin position="209"/>
        <end position="238"/>
    </location>
</feature>
<gene>
    <name evidence="3" type="ORF">SAMN05192555_106260</name>
</gene>
<feature type="domain" description="Anti-sigma K factor RskA C-terminal" evidence="2">
    <location>
        <begin position="99"/>
        <end position="222"/>
    </location>
</feature>
<dbReference type="PANTHER" id="PTHR37461:SF1">
    <property type="entry name" value="ANTI-SIGMA-K FACTOR RSKA"/>
    <property type="match status" value="1"/>
</dbReference>
<dbReference type="GO" id="GO:0005886">
    <property type="term" value="C:plasma membrane"/>
    <property type="evidence" value="ECO:0007669"/>
    <property type="project" value="InterPro"/>
</dbReference>
<name>A0A1G9MLD1_9GAMM</name>
<dbReference type="AlphaFoldDB" id="A0A1G9MLD1"/>
<accession>A0A1G9MLD1</accession>
<dbReference type="InterPro" id="IPR051474">
    <property type="entry name" value="Anti-sigma-K/W_factor"/>
</dbReference>